<sequence>MIIWRGWGILTVVILALVGGGATLAAGKLLESYGANVGYGFVLGLVAAATANWIVGNRLNGRPVRELVDAQTGERVVLRTSHSLFFIPMQWWSVLMILAAVVALSAILFGHDSGVKPQPWTGMK</sequence>
<keyword evidence="1" id="KW-0812">Transmembrane</keyword>
<proteinExistence type="predicted"/>
<name>A0ABT1X477_9PROT</name>
<evidence type="ECO:0000256" key="1">
    <source>
        <dbReference type="SAM" id="Phobius"/>
    </source>
</evidence>
<feature type="transmembrane region" description="Helical" evidence="1">
    <location>
        <begin position="37"/>
        <end position="55"/>
    </location>
</feature>
<dbReference type="RefSeq" id="WP_257716571.1">
    <property type="nucleotide sequence ID" value="NZ_JANJOU010000009.1"/>
</dbReference>
<evidence type="ECO:0008006" key="4">
    <source>
        <dbReference type="Google" id="ProtNLM"/>
    </source>
</evidence>
<keyword evidence="3" id="KW-1185">Reference proteome</keyword>
<keyword evidence="1" id="KW-1133">Transmembrane helix</keyword>
<protein>
    <recommendedName>
        <fullName evidence="4">Transmembrane protein</fullName>
    </recommendedName>
</protein>
<organism evidence="2 3">
    <name type="scientific">Roseomonas populi</name>
    <dbReference type="NCBI Taxonomy" id="3121582"/>
    <lineage>
        <taxon>Bacteria</taxon>
        <taxon>Pseudomonadati</taxon>
        <taxon>Pseudomonadota</taxon>
        <taxon>Alphaproteobacteria</taxon>
        <taxon>Acetobacterales</taxon>
        <taxon>Roseomonadaceae</taxon>
        <taxon>Roseomonas</taxon>
    </lineage>
</organism>
<dbReference type="Proteomes" id="UP001524642">
    <property type="component" value="Unassembled WGS sequence"/>
</dbReference>
<comment type="caution">
    <text evidence="2">The sequence shown here is derived from an EMBL/GenBank/DDBJ whole genome shotgun (WGS) entry which is preliminary data.</text>
</comment>
<gene>
    <name evidence="2" type="ORF">NRP21_12690</name>
</gene>
<keyword evidence="1" id="KW-0472">Membrane</keyword>
<evidence type="ECO:0000313" key="3">
    <source>
        <dbReference type="Proteomes" id="UP001524642"/>
    </source>
</evidence>
<accession>A0ABT1X477</accession>
<reference evidence="2 3" key="1">
    <citation type="submission" date="2022-06" db="EMBL/GenBank/DDBJ databases">
        <title>Roseomonas CN29.</title>
        <authorList>
            <person name="Cheng Y."/>
            <person name="He X."/>
        </authorList>
    </citation>
    <scope>NUCLEOTIDE SEQUENCE [LARGE SCALE GENOMIC DNA]</scope>
    <source>
        <strain evidence="2 3">CN29</strain>
    </source>
</reference>
<evidence type="ECO:0000313" key="2">
    <source>
        <dbReference type="EMBL" id="MCR0982904.1"/>
    </source>
</evidence>
<dbReference type="EMBL" id="JANJOU010000009">
    <property type="protein sequence ID" value="MCR0982904.1"/>
    <property type="molecule type" value="Genomic_DNA"/>
</dbReference>
<feature type="transmembrane region" description="Helical" evidence="1">
    <location>
        <begin position="91"/>
        <end position="110"/>
    </location>
</feature>